<protein>
    <submittedName>
        <fullName evidence="1">Uncharacterized protein</fullName>
    </submittedName>
</protein>
<name>A0A0D8FT48_9ACTN</name>
<proteinExistence type="predicted"/>
<dbReference type="GeneID" id="78373125"/>
<dbReference type="Proteomes" id="UP000032336">
    <property type="component" value="Unassembled WGS sequence"/>
</dbReference>
<evidence type="ECO:0000313" key="1">
    <source>
        <dbReference type="EMBL" id="KJE76286.1"/>
    </source>
</evidence>
<organism evidence="1 2">
    <name type="scientific">Ferrimicrobium acidiphilum DSM 19497</name>
    <dbReference type="NCBI Taxonomy" id="1121877"/>
    <lineage>
        <taxon>Bacteria</taxon>
        <taxon>Bacillati</taxon>
        <taxon>Actinomycetota</taxon>
        <taxon>Acidimicrobiia</taxon>
        <taxon>Acidimicrobiales</taxon>
        <taxon>Acidimicrobiaceae</taxon>
        <taxon>Ferrimicrobium</taxon>
    </lineage>
</organism>
<gene>
    <name evidence="1" type="ORF">FEAC_20210</name>
</gene>
<dbReference type="RefSeq" id="WP_035392467.1">
    <property type="nucleotide sequence ID" value="NZ_JXUW01000019.1"/>
</dbReference>
<dbReference type="AlphaFoldDB" id="A0A0D8FT48"/>
<accession>A0A0D8FT48</accession>
<evidence type="ECO:0000313" key="2">
    <source>
        <dbReference type="Proteomes" id="UP000032336"/>
    </source>
</evidence>
<comment type="caution">
    <text evidence="1">The sequence shown here is derived from an EMBL/GenBank/DDBJ whole genome shotgun (WGS) entry which is preliminary data.</text>
</comment>
<dbReference type="EMBL" id="JXUW01000019">
    <property type="protein sequence ID" value="KJE76286.1"/>
    <property type="molecule type" value="Genomic_DNA"/>
</dbReference>
<sequence length="73" mass="8046">MYPGIENGSEIYRILVDHLRDGQTDEFAELLPQFISTMPIGNSNRVVDLILASLDQDVGQAQLSENLPELASS</sequence>
<keyword evidence="2" id="KW-1185">Reference proteome</keyword>
<reference evidence="1 2" key="1">
    <citation type="submission" date="2015-01" db="EMBL/GenBank/DDBJ databases">
        <title>Draft genome of the acidophilic iron oxidizer Ferrimicrobium acidiphilum strain T23.</title>
        <authorList>
            <person name="Poehlein A."/>
            <person name="Eisen S."/>
            <person name="Schloemann M."/>
            <person name="Johnson B.D."/>
            <person name="Daniel R."/>
            <person name="Muehling M."/>
        </authorList>
    </citation>
    <scope>NUCLEOTIDE SEQUENCE [LARGE SCALE GENOMIC DNA]</scope>
    <source>
        <strain evidence="1 2">T23</strain>
    </source>
</reference>